<organism evidence="10 11">
    <name type="scientific">Bemisia tabaci</name>
    <name type="common">Sweetpotato whitefly</name>
    <name type="synonym">Aleurodes tabaci</name>
    <dbReference type="NCBI Taxonomy" id="7038"/>
    <lineage>
        <taxon>Eukaryota</taxon>
        <taxon>Metazoa</taxon>
        <taxon>Ecdysozoa</taxon>
        <taxon>Arthropoda</taxon>
        <taxon>Hexapoda</taxon>
        <taxon>Insecta</taxon>
        <taxon>Pterygota</taxon>
        <taxon>Neoptera</taxon>
        <taxon>Paraneoptera</taxon>
        <taxon>Hemiptera</taxon>
        <taxon>Sternorrhyncha</taxon>
        <taxon>Aleyrodoidea</taxon>
        <taxon>Aleyrodidae</taxon>
        <taxon>Aleyrodinae</taxon>
        <taxon>Bemisia</taxon>
    </lineage>
</organism>
<dbReference type="SUPFAM" id="SSF52317">
    <property type="entry name" value="Class I glutamine amidotransferase-like"/>
    <property type="match status" value="1"/>
</dbReference>
<evidence type="ECO:0000256" key="6">
    <source>
        <dbReference type="ARBA" id="ARBA00022801"/>
    </source>
</evidence>
<protein>
    <recommendedName>
        <fullName evidence="3 8">folate gamma-glutamyl hydrolase</fullName>
        <ecNumber evidence="3 8">3.4.19.9</ecNumber>
    </recommendedName>
</protein>
<dbReference type="Gene3D" id="3.40.50.880">
    <property type="match status" value="1"/>
</dbReference>
<comment type="similarity">
    <text evidence="2">Belongs to the peptidase C26 family.</text>
</comment>
<comment type="catalytic activity">
    <reaction evidence="8">
        <text>(6S)-5,6,7,8-tetrahydrofolyl-(gamma-L-Glu)(n) + (n-1) H2O = (6S)-5,6,7,8-tetrahydrofolate + (n-1) L-glutamate</text>
        <dbReference type="Rhea" id="RHEA:56784"/>
        <dbReference type="Rhea" id="RHEA-COMP:14738"/>
        <dbReference type="ChEBI" id="CHEBI:15377"/>
        <dbReference type="ChEBI" id="CHEBI:29985"/>
        <dbReference type="ChEBI" id="CHEBI:57453"/>
        <dbReference type="ChEBI" id="CHEBI:141005"/>
        <dbReference type="EC" id="3.4.19.9"/>
    </reaction>
</comment>
<keyword evidence="4" id="KW-0964">Secreted</keyword>
<feature type="chain" id="PRO_5040496378" description="folate gamma-glutamyl hydrolase" evidence="9">
    <location>
        <begin position="20"/>
        <end position="328"/>
    </location>
</feature>
<dbReference type="EC" id="3.4.19.9" evidence="3 8"/>
<dbReference type="PROSITE" id="PS51273">
    <property type="entry name" value="GATASE_TYPE_1"/>
    <property type="match status" value="1"/>
</dbReference>
<dbReference type="GO" id="GO:0005576">
    <property type="term" value="C:extracellular region"/>
    <property type="evidence" value="ECO:0007669"/>
    <property type="project" value="UniProtKB-SubCell"/>
</dbReference>
<dbReference type="InterPro" id="IPR015527">
    <property type="entry name" value="Pept_C26_g-glut_hydrolase"/>
</dbReference>
<feature type="signal peptide" evidence="9">
    <location>
        <begin position="1"/>
        <end position="19"/>
    </location>
</feature>
<evidence type="ECO:0000256" key="4">
    <source>
        <dbReference type="ARBA" id="ARBA00022525"/>
    </source>
</evidence>
<sequence>MFRGFLIFCAMAQLGGTVSDRPIVGIMTMDLERSFKLAYPGHDSYIAASYVKAVEGAGARAVPIFIGQSEAYYWKMAESINGLLIPGGGARFNGTDNFFAASKMMYDLALKMNGNNVHFPVFGVCLGFELLLRFASDDENVRRSCKGGVIHHVNMPLKFVSGFKKSSLFKSLPKRTSRALQTNITINNHVWCLYQDDFKRNNLENDWKILATSDDLQGNSFIAAVEHAKYPISGVQFHPEKNIYEWGRALPFIRSPKAIEASRYFYDWLVGEAKKNSHSFTEPHLEQEALIYNFAPSHSDLFHESIKLNFTQIYLFNTRYLTLKYVSD</sequence>
<dbReference type="InterPro" id="IPR011697">
    <property type="entry name" value="Peptidase_C26"/>
</dbReference>
<evidence type="ECO:0000256" key="5">
    <source>
        <dbReference type="ARBA" id="ARBA00022729"/>
    </source>
</evidence>
<feature type="active site" evidence="8">
    <location>
        <position position="238"/>
    </location>
</feature>
<evidence type="ECO:0000256" key="3">
    <source>
        <dbReference type="ARBA" id="ARBA00012886"/>
    </source>
</evidence>
<dbReference type="GO" id="GO:0046900">
    <property type="term" value="P:tetrahydrofolylpolyglutamate metabolic process"/>
    <property type="evidence" value="ECO:0007669"/>
    <property type="project" value="TreeGrafter"/>
</dbReference>
<dbReference type="KEGG" id="btab:109030105"/>
<proteinExistence type="inferred from homology"/>
<evidence type="ECO:0000256" key="9">
    <source>
        <dbReference type="SAM" id="SignalP"/>
    </source>
</evidence>
<dbReference type="InterPro" id="IPR029062">
    <property type="entry name" value="Class_I_gatase-like"/>
</dbReference>
<keyword evidence="11" id="KW-1185">Reference proteome</keyword>
<name>A0A9P0AKH3_BEMTA</name>
<evidence type="ECO:0000313" key="11">
    <source>
        <dbReference type="Proteomes" id="UP001152759"/>
    </source>
</evidence>
<feature type="active site" description="Proton donor" evidence="7">
    <location>
        <position position="238"/>
    </location>
</feature>
<dbReference type="PANTHER" id="PTHR11315:SF0">
    <property type="entry name" value="FOLATE GAMMA-GLUTAMYL HYDROLASE"/>
    <property type="match status" value="1"/>
</dbReference>
<dbReference type="AlphaFoldDB" id="A0A9P0AKH3"/>
<dbReference type="Proteomes" id="UP001152759">
    <property type="component" value="Chromosome 6"/>
</dbReference>
<evidence type="ECO:0000313" key="10">
    <source>
        <dbReference type="EMBL" id="CAH0392416.1"/>
    </source>
</evidence>
<reference evidence="10" key="1">
    <citation type="submission" date="2021-12" db="EMBL/GenBank/DDBJ databases">
        <authorList>
            <person name="King R."/>
        </authorList>
    </citation>
    <scope>NUCLEOTIDE SEQUENCE</scope>
</reference>
<dbReference type="GO" id="GO:0034722">
    <property type="term" value="F:gamma-glutamyl-peptidase activity"/>
    <property type="evidence" value="ECO:0007669"/>
    <property type="project" value="UniProtKB-UniRule"/>
</dbReference>
<feature type="active site" description="Nucleophile" evidence="7 8">
    <location>
        <position position="125"/>
    </location>
</feature>
<comment type="subcellular location">
    <subcellularLocation>
        <location evidence="1">Secreted</location>
        <location evidence="1">Extracellular space</location>
    </subcellularLocation>
</comment>
<gene>
    <name evidence="10" type="ORF">BEMITA_LOCUS10940</name>
</gene>
<dbReference type="PROSITE" id="PS51275">
    <property type="entry name" value="PEPTIDASE_C26_GGH"/>
    <property type="match status" value="1"/>
</dbReference>
<accession>A0A9P0AKH3</accession>
<dbReference type="EMBL" id="OU963867">
    <property type="protein sequence ID" value="CAH0392416.1"/>
    <property type="molecule type" value="Genomic_DNA"/>
</dbReference>
<evidence type="ECO:0000256" key="7">
    <source>
        <dbReference type="PIRSR" id="PIRSR615527-1"/>
    </source>
</evidence>
<dbReference type="PANTHER" id="PTHR11315">
    <property type="entry name" value="PROTEASE FAMILY C26 GAMMA-GLUTAMYL HYDROLASE"/>
    <property type="match status" value="1"/>
</dbReference>
<evidence type="ECO:0000256" key="8">
    <source>
        <dbReference type="PROSITE-ProRule" id="PRU00607"/>
    </source>
</evidence>
<evidence type="ECO:0000256" key="1">
    <source>
        <dbReference type="ARBA" id="ARBA00004239"/>
    </source>
</evidence>
<keyword evidence="6 8" id="KW-0378">Hydrolase</keyword>
<evidence type="ECO:0000256" key="2">
    <source>
        <dbReference type="ARBA" id="ARBA00011083"/>
    </source>
</evidence>
<dbReference type="GO" id="GO:0005773">
    <property type="term" value="C:vacuole"/>
    <property type="evidence" value="ECO:0007669"/>
    <property type="project" value="TreeGrafter"/>
</dbReference>
<dbReference type="Pfam" id="PF07722">
    <property type="entry name" value="Peptidase_C26"/>
    <property type="match status" value="1"/>
</dbReference>
<keyword evidence="5 9" id="KW-0732">Signal</keyword>